<organism evidence="1 2">
    <name type="scientific">Phytohabitans suffuscus</name>
    <dbReference type="NCBI Taxonomy" id="624315"/>
    <lineage>
        <taxon>Bacteria</taxon>
        <taxon>Bacillati</taxon>
        <taxon>Actinomycetota</taxon>
        <taxon>Actinomycetes</taxon>
        <taxon>Micromonosporales</taxon>
        <taxon>Micromonosporaceae</taxon>
    </lineage>
</organism>
<dbReference type="EMBL" id="AP022871">
    <property type="protein sequence ID" value="BCB89991.1"/>
    <property type="molecule type" value="Genomic_DNA"/>
</dbReference>
<gene>
    <name evidence="1" type="ORF">Psuf_073040</name>
</gene>
<protein>
    <submittedName>
        <fullName evidence="1">Uncharacterized protein</fullName>
    </submittedName>
</protein>
<accession>A0A6F8YVW1</accession>
<dbReference type="Gene3D" id="2.60.120.10">
    <property type="entry name" value="Jelly Rolls"/>
    <property type="match status" value="1"/>
</dbReference>
<dbReference type="KEGG" id="psuu:Psuf_073040"/>
<dbReference type="InterPro" id="IPR014710">
    <property type="entry name" value="RmlC-like_jellyroll"/>
</dbReference>
<sequence length="64" mass="6654">MVREMPARVGDRSVDVDLPAGAVHWVGAQEHSGHNVGDTPTHSIFVELKEPAPATGGSTVLGPL</sequence>
<reference evidence="1 2" key="1">
    <citation type="submission" date="2020-03" db="EMBL/GenBank/DDBJ databases">
        <title>Whole genome shotgun sequence of Phytohabitans suffuscus NBRC 105367.</title>
        <authorList>
            <person name="Komaki H."/>
            <person name="Tamura T."/>
        </authorList>
    </citation>
    <scope>NUCLEOTIDE SEQUENCE [LARGE SCALE GENOMIC DNA]</scope>
    <source>
        <strain evidence="1 2">NBRC 105367</strain>
    </source>
</reference>
<reference evidence="1 2" key="2">
    <citation type="submission" date="2020-03" db="EMBL/GenBank/DDBJ databases">
        <authorList>
            <person name="Ichikawa N."/>
            <person name="Kimura A."/>
            <person name="Kitahashi Y."/>
            <person name="Uohara A."/>
        </authorList>
    </citation>
    <scope>NUCLEOTIDE SEQUENCE [LARGE SCALE GENOMIC DNA]</scope>
    <source>
        <strain evidence="1 2">NBRC 105367</strain>
    </source>
</reference>
<proteinExistence type="predicted"/>
<evidence type="ECO:0000313" key="2">
    <source>
        <dbReference type="Proteomes" id="UP000503011"/>
    </source>
</evidence>
<dbReference type="AlphaFoldDB" id="A0A6F8YVW1"/>
<name>A0A6F8YVW1_9ACTN</name>
<evidence type="ECO:0000313" key="1">
    <source>
        <dbReference type="EMBL" id="BCB89991.1"/>
    </source>
</evidence>
<dbReference type="Proteomes" id="UP000503011">
    <property type="component" value="Chromosome"/>
</dbReference>
<keyword evidence="2" id="KW-1185">Reference proteome</keyword>